<dbReference type="Proteomes" id="UP000195514">
    <property type="component" value="Chromosome I"/>
</dbReference>
<evidence type="ECO:0000256" key="5">
    <source>
        <dbReference type="HAMAP-Rule" id="MF_00362"/>
    </source>
</evidence>
<evidence type="ECO:0000256" key="3">
    <source>
        <dbReference type="ARBA" id="ARBA00023274"/>
    </source>
</evidence>
<keyword evidence="2 5" id="KW-0689">Ribosomal protein</keyword>
<sequence>MAFTRKEKEAIVEQYKQWVDNSNAFFVLSYQKMNMSAINEAREKLREVNAEIHVVKNRLFKLALDEKQLPYDPEFWEENNIVGFAFSDAPATAKVITEITKSNIFGIRMGYMDQRALTAENVKALADLPTLPVMRGILLGTIMASASKLVRTLAEPARSMAAVIKAFSEEGQAA</sequence>
<keyword evidence="5" id="KW-0694">RNA-binding</keyword>
<dbReference type="Gene3D" id="3.30.70.1730">
    <property type="match status" value="1"/>
</dbReference>
<keyword evidence="3 5" id="KW-0687">Ribonucleoprotein</keyword>
<dbReference type="KEGG" id="abat:CFX1CAM_1994"/>
<organism evidence="6 7">
    <name type="scientific">Candidatus Brevifilum fermentans</name>
    <dbReference type="NCBI Taxonomy" id="1986204"/>
    <lineage>
        <taxon>Bacteria</taxon>
        <taxon>Bacillati</taxon>
        <taxon>Chloroflexota</taxon>
        <taxon>Anaerolineae</taxon>
        <taxon>Anaerolineales</taxon>
        <taxon>Anaerolineaceae</taxon>
        <taxon>Candidatus Brevifilum</taxon>
    </lineage>
</organism>
<dbReference type="NCBIfam" id="NF000955">
    <property type="entry name" value="PRK00099.1-1"/>
    <property type="match status" value="1"/>
</dbReference>
<evidence type="ECO:0000313" key="6">
    <source>
        <dbReference type="EMBL" id="SMX55059.1"/>
    </source>
</evidence>
<protein>
    <recommendedName>
        <fullName evidence="4 5">Large ribosomal subunit protein uL10</fullName>
    </recommendedName>
</protein>
<dbReference type="GO" id="GO:0006412">
    <property type="term" value="P:translation"/>
    <property type="evidence" value="ECO:0007669"/>
    <property type="project" value="UniProtKB-UniRule"/>
</dbReference>
<evidence type="ECO:0000256" key="2">
    <source>
        <dbReference type="ARBA" id="ARBA00022980"/>
    </source>
</evidence>
<dbReference type="Gene3D" id="6.10.250.290">
    <property type="match status" value="1"/>
</dbReference>
<evidence type="ECO:0000256" key="4">
    <source>
        <dbReference type="ARBA" id="ARBA00035202"/>
    </source>
</evidence>
<comment type="subunit">
    <text evidence="5">Part of the ribosomal stalk of the 50S ribosomal subunit. The N-terminus interacts with L11 and the large rRNA to form the base of the stalk. The C-terminus forms an elongated spine to which L12 dimers bind in a sequential fashion forming a multimeric L10(L12)X complex.</text>
</comment>
<dbReference type="AlphaFoldDB" id="A0A1Y6K8Y4"/>
<reference evidence="7" key="1">
    <citation type="submission" date="2017-05" db="EMBL/GenBank/DDBJ databases">
        <authorList>
            <person name="Kirkegaard R."/>
            <person name="Mcilroy J S."/>
        </authorList>
    </citation>
    <scope>NUCLEOTIDE SEQUENCE [LARGE SCALE GENOMIC DNA]</scope>
</reference>
<dbReference type="PANTHER" id="PTHR11560">
    <property type="entry name" value="39S RIBOSOMAL PROTEIN L10, MITOCHONDRIAL"/>
    <property type="match status" value="1"/>
</dbReference>
<keyword evidence="7" id="KW-1185">Reference proteome</keyword>
<dbReference type="InterPro" id="IPR043141">
    <property type="entry name" value="Ribosomal_uL10-like_sf"/>
</dbReference>
<accession>A0A1Y6K8Y4</accession>
<dbReference type="EMBL" id="LT859958">
    <property type="protein sequence ID" value="SMX55059.1"/>
    <property type="molecule type" value="Genomic_DNA"/>
</dbReference>
<dbReference type="InterPro" id="IPR022973">
    <property type="entry name" value="Ribosomal_uL10_bac"/>
</dbReference>
<evidence type="ECO:0000256" key="1">
    <source>
        <dbReference type="ARBA" id="ARBA00008889"/>
    </source>
</evidence>
<dbReference type="GO" id="GO:0070180">
    <property type="term" value="F:large ribosomal subunit rRNA binding"/>
    <property type="evidence" value="ECO:0007669"/>
    <property type="project" value="UniProtKB-UniRule"/>
</dbReference>
<dbReference type="RefSeq" id="WP_157891840.1">
    <property type="nucleotide sequence ID" value="NZ_LT859958.1"/>
</dbReference>
<comment type="function">
    <text evidence="5">Forms part of the ribosomal stalk, playing a central role in the interaction of the ribosome with GTP-bound translation factors.</text>
</comment>
<proteinExistence type="inferred from homology"/>
<dbReference type="GO" id="GO:0005840">
    <property type="term" value="C:ribosome"/>
    <property type="evidence" value="ECO:0007669"/>
    <property type="project" value="UniProtKB-KW"/>
</dbReference>
<dbReference type="HAMAP" id="MF_00362">
    <property type="entry name" value="Ribosomal_uL10"/>
    <property type="match status" value="1"/>
</dbReference>
<name>A0A1Y6K8Y4_9CHLR</name>
<comment type="similarity">
    <text evidence="1 5">Belongs to the universal ribosomal protein uL10 family.</text>
</comment>
<gene>
    <name evidence="5 6" type="primary">rplJ</name>
    <name evidence="6" type="ORF">CFX1CAM_1994</name>
</gene>
<dbReference type="Pfam" id="PF00466">
    <property type="entry name" value="Ribosomal_L10"/>
    <property type="match status" value="1"/>
</dbReference>
<dbReference type="InterPro" id="IPR047865">
    <property type="entry name" value="Ribosomal_uL10_bac_type"/>
</dbReference>
<dbReference type="CDD" id="cd05797">
    <property type="entry name" value="Ribosomal_L10"/>
    <property type="match status" value="1"/>
</dbReference>
<dbReference type="OrthoDB" id="9808307at2"/>
<keyword evidence="5" id="KW-0699">rRNA-binding</keyword>
<evidence type="ECO:0000313" key="7">
    <source>
        <dbReference type="Proteomes" id="UP000195514"/>
    </source>
</evidence>
<dbReference type="InterPro" id="IPR001790">
    <property type="entry name" value="Ribosomal_uL10"/>
</dbReference>
<dbReference type="GO" id="GO:1990904">
    <property type="term" value="C:ribonucleoprotein complex"/>
    <property type="evidence" value="ECO:0007669"/>
    <property type="project" value="UniProtKB-KW"/>
</dbReference>
<dbReference type="SUPFAM" id="SSF160369">
    <property type="entry name" value="Ribosomal protein L10-like"/>
    <property type="match status" value="1"/>
</dbReference>